<dbReference type="Pfam" id="PF23489">
    <property type="entry name" value="V-ATPase_su_f"/>
    <property type="match status" value="1"/>
</dbReference>
<keyword evidence="7" id="KW-1185">Reference proteome</keyword>
<keyword evidence="4 5" id="KW-0472">Membrane</keyword>
<organism evidence="6 7">
    <name type="scientific">Phomopsis amygdali</name>
    <name type="common">Fusicoccum amygdali</name>
    <dbReference type="NCBI Taxonomy" id="1214568"/>
    <lineage>
        <taxon>Eukaryota</taxon>
        <taxon>Fungi</taxon>
        <taxon>Dikarya</taxon>
        <taxon>Ascomycota</taxon>
        <taxon>Pezizomycotina</taxon>
        <taxon>Sordariomycetes</taxon>
        <taxon>Sordariomycetidae</taxon>
        <taxon>Diaporthales</taxon>
        <taxon>Diaporthaceae</taxon>
        <taxon>Diaporthe</taxon>
    </lineage>
</organism>
<dbReference type="AlphaFoldDB" id="A0AAD9W6T2"/>
<comment type="caution">
    <text evidence="6">The sequence shown here is derived from an EMBL/GenBank/DDBJ whole genome shotgun (WGS) entry which is preliminary data.</text>
</comment>
<evidence type="ECO:0000256" key="3">
    <source>
        <dbReference type="ARBA" id="ARBA00022989"/>
    </source>
</evidence>
<evidence type="ECO:0000256" key="2">
    <source>
        <dbReference type="ARBA" id="ARBA00022692"/>
    </source>
</evidence>
<keyword evidence="3 5" id="KW-1133">Transmembrane helix</keyword>
<evidence type="ECO:0000313" key="7">
    <source>
        <dbReference type="Proteomes" id="UP001265746"/>
    </source>
</evidence>
<reference evidence="6" key="1">
    <citation type="submission" date="2023-06" db="EMBL/GenBank/DDBJ databases">
        <authorList>
            <person name="Noh H."/>
        </authorList>
    </citation>
    <scope>NUCLEOTIDE SEQUENCE</scope>
    <source>
        <strain evidence="6">DUCC20226</strain>
    </source>
</reference>
<dbReference type="InterPro" id="IPR056552">
    <property type="entry name" value="Ribonucl_Kappa"/>
</dbReference>
<sequence length="135" mass="14661">MVDDESIQSIKLRRSSYTANHTTPKHVIGKHVGLLAYPASLSSPAHHEARRWSLSSLVLCSFVLSIFAIIILSVLGLVYKNNHEEFVGGIEDPEDGSAVASTVFVAVLVYVGFLVCCGLQGLLHMRESRRGAIAL</sequence>
<evidence type="ECO:0000256" key="5">
    <source>
        <dbReference type="SAM" id="Phobius"/>
    </source>
</evidence>
<dbReference type="GO" id="GO:0016020">
    <property type="term" value="C:membrane"/>
    <property type="evidence" value="ECO:0007669"/>
    <property type="project" value="UniProtKB-SubCell"/>
</dbReference>
<name>A0AAD9W6T2_PHOAM</name>
<gene>
    <name evidence="6" type="ORF">N8I77_004248</name>
</gene>
<evidence type="ECO:0000256" key="4">
    <source>
        <dbReference type="ARBA" id="ARBA00023136"/>
    </source>
</evidence>
<dbReference type="EMBL" id="JAUJFL010000002">
    <property type="protein sequence ID" value="KAK2610855.1"/>
    <property type="molecule type" value="Genomic_DNA"/>
</dbReference>
<protein>
    <submittedName>
        <fullName evidence="6">Uncharacterized protein</fullName>
    </submittedName>
</protein>
<comment type="subcellular location">
    <subcellularLocation>
        <location evidence="1">Membrane</location>
    </subcellularLocation>
</comment>
<accession>A0AAD9W6T2</accession>
<evidence type="ECO:0000313" key="6">
    <source>
        <dbReference type="EMBL" id="KAK2610855.1"/>
    </source>
</evidence>
<feature type="transmembrane region" description="Helical" evidence="5">
    <location>
        <begin position="99"/>
        <end position="123"/>
    </location>
</feature>
<dbReference type="Proteomes" id="UP001265746">
    <property type="component" value="Unassembled WGS sequence"/>
</dbReference>
<evidence type="ECO:0000256" key="1">
    <source>
        <dbReference type="ARBA" id="ARBA00004370"/>
    </source>
</evidence>
<feature type="transmembrane region" description="Helical" evidence="5">
    <location>
        <begin position="57"/>
        <end position="79"/>
    </location>
</feature>
<keyword evidence="2 5" id="KW-0812">Transmembrane</keyword>
<proteinExistence type="predicted"/>